<organism evidence="4 5">
    <name type="scientific">Ferirhizobium litorale</name>
    <dbReference type="NCBI Taxonomy" id="2927786"/>
    <lineage>
        <taxon>Bacteria</taxon>
        <taxon>Pseudomonadati</taxon>
        <taxon>Pseudomonadota</taxon>
        <taxon>Alphaproteobacteria</taxon>
        <taxon>Hyphomicrobiales</taxon>
        <taxon>Rhizobiaceae</taxon>
        <taxon>Ferirhizobium</taxon>
    </lineage>
</organism>
<dbReference type="PANTHER" id="PTHR11496:SF97">
    <property type="entry name" value="ALCOHOL DEHYDROGENASE IRON-TYPE_GLYCEROL DEHYDROGENASE GLDA DOMAIN-CONTAINING PROTEIN"/>
    <property type="match status" value="1"/>
</dbReference>
<keyword evidence="5" id="KW-1185">Reference proteome</keyword>
<feature type="domain" description="Alcohol dehydrogenase iron-type/glycerol dehydrogenase GldA" evidence="2">
    <location>
        <begin position="11"/>
        <end position="162"/>
    </location>
</feature>
<dbReference type="EC" id="1.1.1.1" evidence="4"/>
<accession>A0AAE3QKK6</accession>
<dbReference type="Pfam" id="PF00465">
    <property type="entry name" value="Fe-ADH"/>
    <property type="match status" value="1"/>
</dbReference>
<dbReference type="Gene3D" id="1.20.1090.10">
    <property type="entry name" value="Dehydroquinate synthase-like - alpha domain"/>
    <property type="match status" value="1"/>
</dbReference>
<dbReference type="Proteomes" id="UP001161580">
    <property type="component" value="Unassembled WGS sequence"/>
</dbReference>
<sequence length="372" mass="40465">MEKLDFLPQDKVIWGRQVLPDAIARLGDYGINKPIVFTVEPLEALKNTYVEPNLVRGAGTFLDLPPHVPDFAVRKALEACLQSGAQSIVALGGGSVLDAAKAVSHFHYLKSGKYLPIAALPTTLSGSEFSHYFGITETGGAAKFKRSYAVRETAPKVVVIDPELVRGTPRALLLSSAIKGIDHAVEGMRLVGVDHPHAILASSGVTRFLAVLRRWPQNIETEEALKRRFVKPDDLLQLQLAAWQSYFYPASVIYGLSHRIGHILGGTFGLPHSLTSCITLAPTIRACSDFYGTKLQIFNSAPSAAEAAQQLSDAIEDVVIGLGLPRRLRELDFDRGHLGAVSEMLLKNYPTEVADLGNDAPAKLDALLERLW</sequence>
<protein>
    <submittedName>
        <fullName evidence="4">Iron-containing alcohol dehydrogenase</fullName>
        <ecNumber evidence="4">1.1.1.1</ecNumber>
    </submittedName>
</protein>
<dbReference type="InterPro" id="IPR056798">
    <property type="entry name" value="ADH_Fe_C"/>
</dbReference>
<dbReference type="GO" id="GO:0046872">
    <property type="term" value="F:metal ion binding"/>
    <property type="evidence" value="ECO:0007669"/>
    <property type="project" value="InterPro"/>
</dbReference>
<proteinExistence type="predicted"/>
<dbReference type="Pfam" id="PF25137">
    <property type="entry name" value="ADH_Fe_C"/>
    <property type="match status" value="1"/>
</dbReference>
<comment type="caution">
    <text evidence="4">The sequence shown here is derived from an EMBL/GenBank/DDBJ whole genome shotgun (WGS) entry which is preliminary data.</text>
</comment>
<feature type="domain" description="Fe-containing alcohol dehydrogenase-like C-terminal" evidence="3">
    <location>
        <begin position="252"/>
        <end position="343"/>
    </location>
</feature>
<dbReference type="InterPro" id="IPR039697">
    <property type="entry name" value="Alcohol_dehydrogenase_Fe"/>
</dbReference>
<dbReference type="Gene3D" id="3.40.50.1970">
    <property type="match status" value="1"/>
</dbReference>
<dbReference type="GO" id="GO:0004022">
    <property type="term" value="F:alcohol dehydrogenase (NAD+) activity"/>
    <property type="evidence" value="ECO:0007669"/>
    <property type="project" value="UniProtKB-EC"/>
</dbReference>
<dbReference type="InterPro" id="IPR001670">
    <property type="entry name" value="ADH_Fe/GldA"/>
</dbReference>
<keyword evidence="1 4" id="KW-0560">Oxidoreductase</keyword>
<dbReference type="PANTHER" id="PTHR11496">
    <property type="entry name" value="ALCOHOL DEHYDROGENASE"/>
    <property type="match status" value="1"/>
</dbReference>
<dbReference type="SUPFAM" id="SSF56796">
    <property type="entry name" value="Dehydroquinate synthase-like"/>
    <property type="match status" value="1"/>
</dbReference>
<evidence type="ECO:0000256" key="1">
    <source>
        <dbReference type="ARBA" id="ARBA00023002"/>
    </source>
</evidence>
<reference evidence="4" key="1">
    <citation type="submission" date="2022-03" db="EMBL/GenBank/DDBJ databases">
        <title>Fererhizobium litorale gen. nov., sp. nov., isolated from sandy sediments of the Sea of Japan seashore.</title>
        <authorList>
            <person name="Romanenko L."/>
            <person name="Kurilenko V."/>
            <person name="Otstavnykh N."/>
            <person name="Svetashev V."/>
            <person name="Tekutyeva L."/>
            <person name="Isaeva M."/>
            <person name="Mikhailov V."/>
        </authorList>
    </citation>
    <scope>NUCLEOTIDE SEQUENCE</scope>
    <source>
        <strain evidence="4">KMM 9576</strain>
    </source>
</reference>
<dbReference type="AlphaFoldDB" id="A0AAE3QKK6"/>
<evidence type="ECO:0000313" key="5">
    <source>
        <dbReference type="Proteomes" id="UP001161580"/>
    </source>
</evidence>
<dbReference type="RefSeq" id="WP_311789643.1">
    <property type="nucleotide sequence ID" value="NZ_JALDYY010000037.1"/>
</dbReference>
<gene>
    <name evidence="4" type="ORF">MRS75_24570</name>
</gene>
<evidence type="ECO:0000259" key="2">
    <source>
        <dbReference type="Pfam" id="PF00465"/>
    </source>
</evidence>
<name>A0AAE3QKK6_9HYPH</name>
<evidence type="ECO:0000259" key="3">
    <source>
        <dbReference type="Pfam" id="PF25137"/>
    </source>
</evidence>
<dbReference type="EMBL" id="JALDYZ010000028">
    <property type="protein sequence ID" value="MDI7925220.1"/>
    <property type="molecule type" value="Genomic_DNA"/>
</dbReference>
<evidence type="ECO:0000313" key="4">
    <source>
        <dbReference type="EMBL" id="MDI7925220.1"/>
    </source>
</evidence>